<accession>A0AAD9UHD3</accession>
<comment type="caution">
    <text evidence="5">The sequence shown here is derived from an EMBL/GenBank/DDBJ whole genome shotgun (WGS) entry which is preliminary data.</text>
</comment>
<evidence type="ECO:0000313" key="5">
    <source>
        <dbReference type="EMBL" id="KAK2189445.1"/>
    </source>
</evidence>
<dbReference type="PANTHER" id="PTHR24104:SF50">
    <property type="entry name" value="SMP-30_GLUCONOLACTONASE_LRE-LIKE REGION DOMAIN-CONTAINING PROTEIN"/>
    <property type="match status" value="1"/>
</dbReference>
<sequence length="390" mass="43017">MAAETNGDLSFLPGESQSALCKRCYLRYGDQKSPHCEHVFCVNCFNKSVDAATDEFECFACKHKSSSDTEEGETTPVKADKPRIDDRHEQLAVGVKAVRSIRCNRFKDPQRVGVTGAGDFVVVDTAMQEILTFSSDGDLKKHFPYLVGYSFTGALFVTPNDDLLLSLKNDKYNSVSFYSADGTFAFSAFLSENADVTGVARKEDTKEILALDNGNGEICVINTEKSIHQQKQLKASGHEEMPRILSLSSIAISTRGDVIIHDNVNHSVLVFDDKYNFRYAFDTIVEAEDNEKSTAKECGKIAVDRNNCIFTTARNNNGVAVFSLTGQLVDTVVTYDHMAGAIQDLVCFGQDKMAVLLTGASAKRGEIRVYSYNIPGRYRNRDDAQCCTIA</sequence>
<dbReference type="SUPFAM" id="SSF57850">
    <property type="entry name" value="RING/U-box"/>
    <property type="match status" value="1"/>
</dbReference>
<dbReference type="CDD" id="cd16449">
    <property type="entry name" value="RING-HC"/>
    <property type="match status" value="1"/>
</dbReference>
<organism evidence="5 6">
    <name type="scientific">Ridgeia piscesae</name>
    <name type="common">Tubeworm</name>
    <dbReference type="NCBI Taxonomy" id="27915"/>
    <lineage>
        <taxon>Eukaryota</taxon>
        <taxon>Metazoa</taxon>
        <taxon>Spiralia</taxon>
        <taxon>Lophotrochozoa</taxon>
        <taxon>Annelida</taxon>
        <taxon>Polychaeta</taxon>
        <taxon>Sedentaria</taxon>
        <taxon>Canalipalpata</taxon>
        <taxon>Sabellida</taxon>
        <taxon>Siboglinidae</taxon>
        <taxon>Ridgeia</taxon>
    </lineage>
</organism>
<proteinExistence type="predicted"/>
<evidence type="ECO:0000256" key="1">
    <source>
        <dbReference type="ARBA" id="ARBA00022771"/>
    </source>
</evidence>
<evidence type="ECO:0000256" key="2">
    <source>
        <dbReference type="ARBA" id="ARBA00022833"/>
    </source>
</evidence>
<keyword evidence="6" id="KW-1185">Reference proteome</keyword>
<evidence type="ECO:0000259" key="4">
    <source>
        <dbReference type="PROSITE" id="PS50089"/>
    </source>
</evidence>
<dbReference type="GO" id="GO:0061630">
    <property type="term" value="F:ubiquitin protein ligase activity"/>
    <property type="evidence" value="ECO:0007669"/>
    <property type="project" value="TreeGrafter"/>
</dbReference>
<protein>
    <recommendedName>
        <fullName evidence="4">RING-type domain-containing protein</fullName>
    </recommendedName>
</protein>
<keyword evidence="1 3" id="KW-0863">Zinc-finger</keyword>
<dbReference type="Gene3D" id="2.120.10.30">
    <property type="entry name" value="TolB, C-terminal domain"/>
    <property type="match status" value="1"/>
</dbReference>
<dbReference type="Gene3D" id="3.30.40.10">
    <property type="entry name" value="Zinc/RING finger domain, C3HC4 (zinc finger)"/>
    <property type="match status" value="1"/>
</dbReference>
<feature type="domain" description="RING-type" evidence="4">
    <location>
        <begin position="21"/>
        <end position="62"/>
    </location>
</feature>
<dbReference type="InterPro" id="IPR050952">
    <property type="entry name" value="TRIM-NHL_E3_ligases"/>
</dbReference>
<dbReference type="SUPFAM" id="SSF101898">
    <property type="entry name" value="NHL repeat"/>
    <property type="match status" value="1"/>
</dbReference>
<dbReference type="InterPro" id="IPR011042">
    <property type="entry name" value="6-blade_b-propeller_TolB-like"/>
</dbReference>
<evidence type="ECO:0000313" key="6">
    <source>
        <dbReference type="Proteomes" id="UP001209878"/>
    </source>
</evidence>
<dbReference type="AlphaFoldDB" id="A0AAD9UHD3"/>
<dbReference type="GO" id="GO:0008270">
    <property type="term" value="F:zinc ion binding"/>
    <property type="evidence" value="ECO:0007669"/>
    <property type="project" value="UniProtKB-KW"/>
</dbReference>
<dbReference type="GO" id="GO:0000209">
    <property type="term" value="P:protein polyubiquitination"/>
    <property type="evidence" value="ECO:0007669"/>
    <property type="project" value="TreeGrafter"/>
</dbReference>
<keyword evidence="1 3" id="KW-0479">Metal-binding</keyword>
<evidence type="ECO:0000256" key="3">
    <source>
        <dbReference type="PROSITE-ProRule" id="PRU00175"/>
    </source>
</evidence>
<dbReference type="GO" id="GO:0043161">
    <property type="term" value="P:proteasome-mediated ubiquitin-dependent protein catabolic process"/>
    <property type="evidence" value="ECO:0007669"/>
    <property type="project" value="TreeGrafter"/>
</dbReference>
<name>A0AAD9UHD3_RIDPI</name>
<keyword evidence="2" id="KW-0862">Zinc</keyword>
<dbReference type="InterPro" id="IPR013083">
    <property type="entry name" value="Znf_RING/FYVE/PHD"/>
</dbReference>
<dbReference type="Proteomes" id="UP001209878">
    <property type="component" value="Unassembled WGS sequence"/>
</dbReference>
<dbReference type="InterPro" id="IPR001841">
    <property type="entry name" value="Znf_RING"/>
</dbReference>
<dbReference type="PROSITE" id="PS50089">
    <property type="entry name" value="ZF_RING_2"/>
    <property type="match status" value="1"/>
</dbReference>
<dbReference type="PANTHER" id="PTHR24104">
    <property type="entry name" value="E3 UBIQUITIN-PROTEIN LIGASE NHLRC1-RELATED"/>
    <property type="match status" value="1"/>
</dbReference>
<gene>
    <name evidence="5" type="ORF">NP493_106g02036</name>
</gene>
<dbReference type="EMBL" id="JAODUO010000106">
    <property type="protein sequence ID" value="KAK2189445.1"/>
    <property type="molecule type" value="Genomic_DNA"/>
</dbReference>
<reference evidence="5" key="1">
    <citation type="journal article" date="2023" name="Mol. Biol. Evol.">
        <title>Third-Generation Sequencing Reveals the Adaptive Role of the Epigenome in Three Deep-Sea Polychaetes.</title>
        <authorList>
            <person name="Perez M."/>
            <person name="Aroh O."/>
            <person name="Sun Y."/>
            <person name="Lan Y."/>
            <person name="Juniper S.K."/>
            <person name="Young C.R."/>
            <person name="Angers B."/>
            <person name="Qian P.Y."/>
        </authorList>
    </citation>
    <scope>NUCLEOTIDE SEQUENCE</scope>
    <source>
        <strain evidence="5">R07B-5</strain>
    </source>
</reference>